<feature type="transmembrane region" description="Helical" evidence="4">
    <location>
        <begin position="12"/>
        <end position="32"/>
    </location>
</feature>
<reference evidence="7" key="1">
    <citation type="journal article" date="2019" name="Int. J. Syst. Evol. Microbiol.">
        <title>The Global Catalogue of Microorganisms (GCM) 10K type strain sequencing project: providing services to taxonomists for standard genome sequencing and annotation.</title>
        <authorList>
            <consortium name="The Broad Institute Genomics Platform"/>
            <consortium name="The Broad Institute Genome Sequencing Center for Infectious Disease"/>
            <person name="Wu L."/>
            <person name="Ma J."/>
        </authorList>
    </citation>
    <scope>NUCLEOTIDE SEQUENCE [LARGE SCALE GENOMIC DNA]</scope>
    <source>
        <strain evidence="7">KCTC 42217</strain>
    </source>
</reference>
<keyword evidence="4" id="KW-1133">Transmembrane helix</keyword>
<organism evidence="6 7">
    <name type="scientific">Paradesertivirga mongoliensis</name>
    <dbReference type="NCBI Taxonomy" id="2100740"/>
    <lineage>
        <taxon>Bacteria</taxon>
        <taxon>Pseudomonadati</taxon>
        <taxon>Bacteroidota</taxon>
        <taxon>Sphingobacteriia</taxon>
        <taxon>Sphingobacteriales</taxon>
        <taxon>Sphingobacteriaceae</taxon>
        <taxon>Paradesertivirga</taxon>
    </lineage>
</organism>
<keyword evidence="6" id="KW-0418">Kinase</keyword>
<keyword evidence="4" id="KW-0472">Membrane</keyword>
<dbReference type="SUPFAM" id="SSF55874">
    <property type="entry name" value="ATPase domain of HSP90 chaperone/DNA topoisomerase II/histidine kinase"/>
    <property type="match status" value="1"/>
</dbReference>
<dbReference type="CDD" id="cd00075">
    <property type="entry name" value="HATPase"/>
    <property type="match status" value="1"/>
</dbReference>
<feature type="transmembrane region" description="Helical" evidence="4">
    <location>
        <begin position="201"/>
        <end position="225"/>
    </location>
</feature>
<dbReference type="CDD" id="cd00082">
    <property type="entry name" value="HisKA"/>
    <property type="match status" value="1"/>
</dbReference>
<comment type="catalytic activity">
    <reaction evidence="1">
        <text>ATP + protein L-histidine = ADP + protein N-phospho-L-histidine.</text>
        <dbReference type="EC" id="2.7.13.3"/>
    </reaction>
</comment>
<dbReference type="Pfam" id="PF00512">
    <property type="entry name" value="HisKA"/>
    <property type="match status" value="1"/>
</dbReference>
<dbReference type="InterPro" id="IPR036097">
    <property type="entry name" value="HisK_dim/P_sf"/>
</dbReference>
<dbReference type="SUPFAM" id="SSF47384">
    <property type="entry name" value="Homodimeric domain of signal transducing histidine kinase"/>
    <property type="match status" value="1"/>
</dbReference>
<dbReference type="SMART" id="SM00388">
    <property type="entry name" value="HisKA"/>
    <property type="match status" value="1"/>
</dbReference>
<evidence type="ECO:0000259" key="5">
    <source>
        <dbReference type="PROSITE" id="PS50109"/>
    </source>
</evidence>
<sequence length="493" mass="56324">MNAFSAYHRRYIFRIAAIILFSSVVIISLNFYSIKILSSIRAYVNGESEYSKAQKEATRYLIDFIQTSDKRSYDLFKEEIKVPIGDSLARVALQADSEDDDVIIRAALQGRNHPDDIKNMIWMFRNFQQFSFFKNVLQKWEEGDRDIAELDKIGQFIYNLKSQQLNPSVKTALILKVNTINRRLTYNQQAFTSILGEASRVIARTLTITNIFLILMILFSTGIFARNTFKQLEESRRLIIAQNNAKDEFMSIASHELKTPLTSMKASLQILERFSKQSEESKQMHPFVVNANKQVNRLTGLVNELLDVTRIQSGKLTITKKPFLLNELVKEVIQETTQTSTHAYIINDFGEVFVNADPTRIYQVIDNFLSNAAKYSPEGKEVHIWSEIEANQVKVCIKDFGPGIAKSKLPFLFDRFYRIEETNHTAQGLGLGLYICKEIIENHGGRIGAESEMGQGSTFWFSLPSIKMFNASQGRVDETQLSRNEPSDSNLPV</sequence>
<dbReference type="Proteomes" id="UP001597387">
    <property type="component" value="Unassembled WGS sequence"/>
</dbReference>
<name>A0ABW4ZP28_9SPHI</name>
<dbReference type="InterPro" id="IPR005467">
    <property type="entry name" value="His_kinase_dom"/>
</dbReference>
<evidence type="ECO:0000313" key="6">
    <source>
        <dbReference type="EMBL" id="MFD2163465.1"/>
    </source>
</evidence>
<feature type="domain" description="Histidine kinase" evidence="5">
    <location>
        <begin position="252"/>
        <end position="467"/>
    </location>
</feature>
<evidence type="ECO:0000256" key="3">
    <source>
        <dbReference type="ARBA" id="ARBA00022553"/>
    </source>
</evidence>
<comment type="caution">
    <text evidence="6">The sequence shown here is derived from an EMBL/GenBank/DDBJ whole genome shotgun (WGS) entry which is preliminary data.</text>
</comment>
<dbReference type="PANTHER" id="PTHR43547:SF2">
    <property type="entry name" value="HYBRID SIGNAL TRANSDUCTION HISTIDINE KINASE C"/>
    <property type="match status" value="1"/>
</dbReference>
<dbReference type="InterPro" id="IPR003594">
    <property type="entry name" value="HATPase_dom"/>
</dbReference>
<dbReference type="RefSeq" id="WP_255900823.1">
    <property type="nucleotide sequence ID" value="NZ_JAFMZO010000002.1"/>
</dbReference>
<dbReference type="SMART" id="SM00387">
    <property type="entry name" value="HATPase_c"/>
    <property type="match status" value="1"/>
</dbReference>
<dbReference type="EC" id="2.7.13.3" evidence="2"/>
<dbReference type="Gene3D" id="1.10.287.130">
    <property type="match status" value="1"/>
</dbReference>
<evidence type="ECO:0000256" key="4">
    <source>
        <dbReference type="SAM" id="Phobius"/>
    </source>
</evidence>
<dbReference type="GO" id="GO:0016301">
    <property type="term" value="F:kinase activity"/>
    <property type="evidence" value="ECO:0007669"/>
    <property type="project" value="UniProtKB-KW"/>
</dbReference>
<keyword evidence="7" id="KW-1185">Reference proteome</keyword>
<dbReference type="PRINTS" id="PR00344">
    <property type="entry name" value="BCTRLSENSOR"/>
</dbReference>
<dbReference type="Gene3D" id="3.30.565.10">
    <property type="entry name" value="Histidine kinase-like ATPase, C-terminal domain"/>
    <property type="match status" value="1"/>
</dbReference>
<keyword evidence="6" id="KW-0808">Transferase</keyword>
<evidence type="ECO:0000256" key="2">
    <source>
        <dbReference type="ARBA" id="ARBA00012438"/>
    </source>
</evidence>
<dbReference type="InterPro" id="IPR003661">
    <property type="entry name" value="HisK_dim/P_dom"/>
</dbReference>
<dbReference type="PROSITE" id="PS50109">
    <property type="entry name" value="HIS_KIN"/>
    <property type="match status" value="1"/>
</dbReference>
<dbReference type="InterPro" id="IPR036890">
    <property type="entry name" value="HATPase_C_sf"/>
</dbReference>
<dbReference type="PANTHER" id="PTHR43547">
    <property type="entry name" value="TWO-COMPONENT HISTIDINE KINASE"/>
    <property type="match status" value="1"/>
</dbReference>
<keyword evidence="4" id="KW-0812">Transmembrane</keyword>
<keyword evidence="3" id="KW-0597">Phosphoprotein</keyword>
<evidence type="ECO:0000256" key="1">
    <source>
        <dbReference type="ARBA" id="ARBA00000085"/>
    </source>
</evidence>
<proteinExistence type="predicted"/>
<gene>
    <name evidence="6" type="ORF">ACFSJU_13740</name>
</gene>
<accession>A0ABW4ZP28</accession>
<dbReference type="Pfam" id="PF02518">
    <property type="entry name" value="HATPase_c"/>
    <property type="match status" value="1"/>
</dbReference>
<protein>
    <recommendedName>
        <fullName evidence="2">histidine kinase</fullName>
        <ecNumber evidence="2">2.7.13.3</ecNumber>
    </recommendedName>
</protein>
<dbReference type="EMBL" id="JBHUHZ010000002">
    <property type="protein sequence ID" value="MFD2163465.1"/>
    <property type="molecule type" value="Genomic_DNA"/>
</dbReference>
<dbReference type="InterPro" id="IPR004358">
    <property type="entry name" value="Sig_transdc_His_kin-like_C"/>
</dbReference>
<evidence type="ECO:0000313" key="7">
    <source>
        <dbReference type="Proteomes" id="UP001597387"/>
    </source>
</evidence>